<evidence type="ECO:0000256" key="8">
    <source>
        <dbReference type="SAM" id="MobiDB-lite"/>
    </source>
</evidence>
<dbReference type="Pfam" id="PF00083">
    <property type="entry name" value="Sugar_tr"/>
    <property type="match status" value="1"/>
</dbReference>
<evidence type="ECO:0000256" key="6">
    <source>
        <dbReference type="ARBA" id="ARBA00023136"/>
    </source>
</evidence>
<dbReference type="InterPro" id="IPR005828">
    <property type="entry name" value="MFS_sugar_transport-like"/>
</dbReference>
<feature type="transmembrane region" description="Helical" evidence="9">
    <location>
        <begin position="184"/>
        <end position="205"/>
    </location>
</feature>
<comment type="similarity">
    <text evidence="2 7">Belongs to the major facilitator superfamily. Sugar transporter (TC 2.A.1.1) family.</text>
</comment>
<dbReference type="PANTHER" id="PTHR48022:SF2">
    <property type="entry name" value="PLASTIDIC GLUCOSE TRANSPORTER 4"/>
    <property type="match status" value="1"/>
</dbReference>
<evidence type="ECO:0000313" key="12">
    <source>
        <dbReference type="Proteomes" id="UP000019384"/>
    </source>
</evidence>
<evidence type="ECO:0000256" key="9">
    <source>
        <dbReference type="SAM" id="Phobius"/>
    </source>
</evidence>
<dbReference type="HOGENOM" id="CLU_001265_11_0_1"/>
<evidence type="ECO:0000256" key="1">
    <source>
        <dbReference type="ARBA" id="ARBA00004141"/>
    </source>
</evidence>
<dbReference type="Proteomes" id="UP000019384">
    <property type="component" value="Unassembled WGS sequence"/>
</dbReference>
<feature type="compositionally biased region" description="Basic and acidic residues" evidence="8">
    <location>
        <begin position="1"/>
        <end position="16"/>
    </location>
</feature>
<dbReference type="SUPFAM" id="SSF103473">
    <property type="entry name" value="MFS general substrate transporter"/>
    <property type="match status" value="1"/>
</dbReference>
<reference evidence="11" key="2">
    <citation type="submission" date="2014-02" db="EMBL/GenBank/DDBJ databases">
        <title>Complete DNA sequence of /Kuraishia capsulata/ illustrates novel genomic features among budding yeasts (/Saccharomycotina/).</title>
        <authorList>
            <person name="Morales L."/>
            <person name="Noel B."/>
            <person name="Porcel B."/>
            <person name="Marcet-Houben M."/>
            <person name="Hullo M-F."/>
            <person name="Sacerdot C."/>
            <person name="Tekaia F."/>
            <person name="Leh-Louis V."/>
            <person name="Despons L."/>
            <person name="Khanna V."/>
            <person name="Aury J-M."/>
            <person name="Barbe V."/>
            <person name="Couloux A."/>
            <person name="Labadie K."/>
            <person name="Pelletier E."/>
            <person name="Souciet J-L."/>
            <person name="Boekhout T."/>
            <person name="Gabaldon T."/>
            <person name="Wincker P."/>
            <person name="Dujon B."/>
        </authorList>
    </citation>
    <scope>NUCLEOTIDE SEQUENCE</scope>
    <source>
        <strain evidence="11">CBS 1993</strain>
    </source>
</reference>
<feature type="transmembrane region" description="Helical" evidence="9">
    <location>
        <begin position="439"/>
        <end position="462"/>
    </location>
</feature>
<dbReference type="OrthoDB" id="2544694at2759"/>
<keyword evidence="5 9" id="KW-1133">Transmembrane helix</keyword>
<feature type="domain" description="Major facilitator superfamily (MFS) profile" evidence="10">
    <location>
        <begin position="48"/>
        <end position="496"/>
    </location>
</feature>
<proteinExistence type="inferred from homology"/>
<dbReference type="NCBIfam" id="TIGR00879">
    <property type="entry name" value="SP"/>
    <property type="match status" value="1"/>
</dbReference>
<keyword evidence="6 9" id="KW-0472">Membrane</keyword>
<feature type="transmembrane region" description="Helical" evidence="9">
    <location>
        <begin position="125"/>
        <end position="144"/>
    </location>
</feature>
<feature type="transmembrane region" description="Helical" evidence="9">
    <location>
        <begin position="401"/>
        <end position="427"/>
    </location>
</feature>
<dbReference type="InterPro" id="IPR036259">
    <property type="entry name" value="MFS_trans_sf"/>
</dbReference>
<feature type="transmembrane region" description="Helical" evidence="9">
    <location>
        <begin position="307"/>
        <end position="329"/>
    </location>
</feature>
<feature type="transmembrane region" description="Helical" evidence="9">
    <location>
        <begin position="150"/>
        <end position="172"/>
    </location>
</feature>
<dbReference type="PROSITE" id="PS00217">
    <property type="entry name" value="SUGAR_TRANSPORT_2"/>
    <property type="match status" value="1"/>
</dbReference>
<evidence type="ECO:0000259" key="10">
    <source>
        <dbReference type="PROSITE" id="PS50850"/>
    </source>
</evidence>
<feature type="transmembrane region" description="Helical" evidence="9">
    <location>
        <begin position="349"/>
        <end position="366"/>
    </location>
</feature>
<dbReference type="InterPro" id="IPR020846">
    <property type="entry name" value="MFS_dom"/>
</dbReference>
<dbReference type="PANTHER" id="PTHR48022">
    <property type="entry name" value="PLASTIDIC GLUCOSE TRANSPORTER 4"/>
    <property type="match status" value="1"/>
</dbReference>
<feature type="transmembrane region" description="Helical" evidence="9">
    <location>
        <begin position="375"/>
        <end position="395"/>
    </location>
</feature>
<comment type="subcellular location">
    <subcellularLocation>
        <location evidence="1">Membrane</location>
        <topology evidence="1">Multi-pass membrane protein</topology>
    </subcellularLocation>
</comment>
<reference evidence="11" key="1">
    <citation type="submission" date="2013-12" db="EMBL/GenBank/DDBJ databases">
        <authorList>
            <person name="Genoscope - CEA"/>
        </authorList>
    </citation>
    <scope>NUCLEOTIDE SEQUENCE</scope>
    <source>
        <strain evidence="11">CBS 1993</strain>
    </source>
</reference>
<dbReference type="InterPro" id="IPR050360">
    <property type="entry name" value="MFS_Sugar_Transporters"/>
</dbReference>
<dbReference type="PROSITE" id="PS50850">
    <property type="entry name" value="MFS"/>
    <property type="match status" value="1"/>
</dbReference>
<dbReference type="AlphaFoldDB" id="W6MFY0"/>
<organism evidence="11 12">
    <name type="scientific">Kuraishia capsulata CBS 1993</name>
    <dbReference type="NCBI Taxonomy" id="1382522"/>
    <lineage>
        <taxon>Eukaryota</taxon>
        <taxon>Fungi</taxon>
        <taxon>Dikarya</taxon>
        <taxon>Ascomycota</taxon>
        <taxon>Saccharomycotina</taxon>
        <taxon>Pichiomycetes</taxon>
        <taxon>Pichiales</taxon>
        <taxon>Pichiaceae</taxon>
        <taxon>Kuraishia</taxon>
    </lineage>
</organism>
<evidence type="ECO:0000256" key="7">
    <source>
        <dbReference type="RuleBase" id="RU003346"/>
    </source>
</evidence>
<dbReference type="GeneID" id="34518267"/>
<evidence type="ECO:0000313" key="11">
    <source>
        <dbReference type="EMBL" id="CDK24864.1"/>
    </source>
</evidence>
<dbReference type="GO" id="GO:0005351">
    <property type="term" value="F:carbohydrate:proton symporter activity"/>
    <property type="evidence" value="ECO:0007669"/>
    <property type="project" value="TreeGrafter"/>
</dbReference>
<dbReference type="GO" id="GO:0016020">
    <property type="term" value="C:membrane"/>
    <property type="evidence" value="ECO:0007669"/>
    <property type="project" value="UniProtKB-SubCell"/>
</dbReference>
<dbReference type="PROSITE" id="PS00216">
    <property type="entry name" value="SUGAR_TRANSPORT_1"/>
    <property type="match status" value="1"/>
</dbReference>
<sequence>MKDTTEHIEENFHDNDIDIDASSEKGPVVEEEVPLMEQLKAARGVIKYMAIIFAASIGIGIDSMVFSLMLGLESFRKEYGYWNEASQGWVIKAVYQSGWNGGSQGTQIVGSLFAGQFSDMIGRRYTLCVAAIIAIVAAVIEVTAKNAAVLVAGKCIMGLGTGVLVTVVPPYLSELSPPKLRGYAAIGINFSICFGQFLAAITVMGCSRSYPGIDDNRAYKVSLSVQFILVSVFLLVSPVLPESPALLVQRGKIDKARDVLHKIYGENTGYDLDGHLDLLVAQVQKETIEKEHSKNISYLEVFKGIQFWRLLIVTAVLTGQQWVGFTFVLPYINYFFENAGISSSNEKTVGVMTIAVGGNMLSYVLLEKIPRRKLFVYGVMFLGICNLLTGSMSLASSSASGYVLVVFICLWSFVYQFAIGSNAYAIMVEIPSSRLVPKTVAVASNVNSLIGFGLGYLIPFLYNPDEVNMGLKIMYVWFGTSVVLFVFVLFFLPESKNRTALEMDQMFEEHVNPLYFDKVQFTVDGDLIQSTAVKGYTSGYFAAFRSKKAWLTKTDETDV</sequence>
<evidence type="ECO:0000256" key="3">
    <source>
        <dbReference type="ARBA" id="ARBA00022448"/>
    </source>
</evidence>
<name>W6MFY0_9ASCO</name>
<evidence type="ECO:0000256" key="5">
    <source>
        <dbReference type="ARBA" id="ARBA00022989"/>
    </source>
</evidence>
<feature type="transmembrane region" description="Helical" evidence="9">
    <location>
        <begin position="45"/>
        <end position="72"/>
    </location>
</feature>
<evidence type="ECO:0000256" key="2">
    <source>
        <dbReference type="ARBA" id="ARBA00010992"/>
    </source>
</evidence>
<dbReference type="InterPro" id="IPR003663">
    <property type="entry name" value="Sugar/inositol_transpt"/>
</dbReference>
<keyword evidence="4 9" id="KW-0812">Transmembrane</keyword>
<protein>
    <recommendedName>
        <fullName evidence="10">Major facilitator superfamily (MFS) profile domain-containing protein</fullName>
    </recommendedName>
</protein>
<keyword evidence="3 7" id="KW-0813">Transport</keyword>
<dbReference type="RefSeq" id="XP_022456879.1">
    <property type="nucleotide sequence ID" value="XM_022605408.1"/>
</dbReference>
<keyword evidence="12" id="KW-1185">Reference proteome</keyword>
<gene>
    <name evidence="11" type="ORF">KUCA_T00000831001</name>
</gene>
<dbReference type="EMBL" id="HG793125">
    <property type="protein sequence ID" value="CDK24864.1"/>
    <property type="molecule type" value="Genomic_DNA"/>
</dbReference>
<feature type="region of interest" description="Disordered" evidence="8">
    <location>
        <begin position="1"/>
        <end position="21"/>
    </location>
</feature>
<accession>W6MFY0</accession>
<feature type="transmembrane region" description="Helical" evidence="9">
    <location>
        <begin position="474"/>
        <end position="492"/>
    </location>
</feature>
<evidence type="ECO:0000256" key="4">
    <source>
        <dbReference type="ARBA" id="ARBA00022692"/>
    </source>
</evidence>
<dbReference type="Gene3D" id="1.20.1250.20">
    <property type="entry name" value="MFS general substrate transporter like domains"/>
    <property type="match status" value="1"/>
</dbReference>
<dbReference type="InterPro" id="IPR005829">
    <property type="entry name" value="Sugar_transporter_CS"/>
</dbReference>